<comment type="caution">
    <text evidence="2">The sequence shown here is derived from an EMBL/GenBank/DDBJ whole genome shotgun (WGS) entry which is preliminary data.</text>
</comment>
<accession>A0A9P5MS84</accession>
<dbReference type="Proteomes" id="UP000759537">
    <property type="component" value="Unassembled WGS sequence"/>
</dbReference>
<evidence type="ECO:0000313" key="3">
    <source>
        <dbReference type="Proteomes" id="UP000759537"/>
    </source>
</evidence>
<keyword evidence="3" id="KW-1185">Reference proteome</keyword>
<evidence type="ECO:0000313" key="2">
    <source>
        <dbReference type="EMBL" id="KAF8476629.1"/>
    </source>
</evidence>
<organism evidence="2 3">
    <name type="scientific">Russula ochroleuca</name>
    <dbReference type="NCBI Taxonomy" id="152965"/>
    <lineage>
        <taxon>Eukaryota</taxon>
        <taxon>Fungi</taxon>
        <taxon>Dikarya</taxon>
        <taxon>Basidiomycota</taxon>
        <taxon>Agaricomycotina</taxon>
        <taxon>Agaricomycetes</taxon>
        <taxon>Russulales</taxon>
        <taxon>Russulaceae</taxon>
        <taxon>Russula</taxon>
    </lineage>
</organism>
<dbReference type="AlphaFoldDB" id="A0A9P5MS84"/>
<evidence type="ECO:0000256" key="1">
    <source>
        <dbReference type="SAM" id="Phobius"/>
    </source>
</evidence>
<gene>
    <name evidence="2" type="ORF">DFH94DRAFT_757142</name>
</gene>
<proteinExistence type="predicted"/>
<dbReference type="EMBL" id="WHVB01000014">
    <property type="protein sequence ID" value="KAF8476629.1"/>
    <property type="molecule type" value="Genomic_DNA"/>
</dbReference>
<feature type="non-terminal residue" evidence="2">
    <location>
        <position position="72"/>
    </location>
</feature>
<reference evidence="2" key="2">
    <citation type="journal article" date="2020" name="Nat. Commun.">
        <title>Large-scale genome sequencing of mycorrhizal fungi provides insights into the early evolution of symbiotic traits.</title>
        <authorList>
            <person name="Miyauchi S."/>
            <person name="Kiss E."/>
            <person name="Kuo A."/>
            <person name="Drula E."/>
            <person name="Kohler A."/>
            <person name="Sanchez-Garcia M."/>
            <person name="Morin E."/>
            <person name="Andreopoulos B."/>
            <person name="Barry K.W."/>
            <person name="Bonito G."/>
            <person name="Buee M."/>
            <person name="Carver A."/>
            <person name="Chen C."/>
            <person name="Cichocki N."/>
            <person name="Clum A."/>
            <person name="Culley D."/>
            <person name="Crous P.W."/>
            <person name="Fauchery L."/>
            <person name="Girlanda M."/>
            <person name="Hayes R.D."/>
            <person name="Keri Z."/>
            <person name="LaButti K."/>
            <person name="Lipzen A."/>
            <person name="Lombard V."/>
            <person name="Magnuson J."/>
            <person name="Maillard F."/>
            <person name="Murat C."/>
            <person name="Nolan M."/>
            <person name="Ohm R.A."/>
            <person name="Pangilinan J."/>
            <person name="Pereira M.F."/>
            <person name="Perotto S."/>
            <person name="Peter M."/>
            <person name="Pfister S."/>
            <person name="Riley R."/>
            <person name="Sitrit Y."/>
            <person name="Stielow J.B."/>
            <person name="Szollosi G."/>
            <person name="Zifcakova L."/>
            <person name="Stursova M."/>
            <person name="Spatafora J.W."/>
            <person name="Tedersoo L."/>
            <person name="Vaario L.M."/>
            <person name="Yamada A."/>
            <person name="Yan M."/>
            <person name="Wang P."/>
            <person name="Xu J."/>
            <person name="Bruns T."/>
            <person name="Baldrian P."/>
            <person name="Vilgalys R."/>
            <person name="Dunand C."/>
            <person name="Henrissat B."/>
            <person name="Grigoriev I.V."/>
            <person name="Hibbett D."/>
            <person name="Nagy L.G."/>
            <person name="Martin F.M."/>
        </authorList>
    </citation>
    <scope>NUCLEOTIDE SEQUENCE</scope>
    <source>
        <strain evidence="2">Prilba</strain>
    </source>
</reference>
<keyword evidence="1" id="KW-0472">Membrane</keyword>
<feature type="transmembrane region" description="Helical" evidence="1">
    <location>
        <begin position="6"/>
        <end position="28"/>
    </location>
</feature>
<keyword evidence="1" id="KW-0812">Transmembrane</keyword>
<name>A0A9P5MS84_9AGAM</name>
<sequence length="72" mass="7824">IARIESTSIMIFTITSVIAAVGCSSVYVSRRLKNPSMRTKMSISTSWLASTSLAAKRRTPIPEKTTFAGENT</sequence>
<dbReference type="OrthoDB" id="3260497at2759"/>
<reference evidence="2" key="1">
    <citation type="submission" date="2019-10" db="EMBL/GenBank/DDBJ databases">
        <authorList>
            <consortium name="DOE Joint Genome Institute"/>
            <person name="Kuo A."/>
            <person name="Miyauchi S."/>
            <person name="Kiss E."/>
            <person name="Drula E."/>
            <person name="Kohler A."/>
            <person name="Sanchez-Garcia M."/>
            <person name="Andreopoulos B."/>
            <person name="Barry K.W."/>
            <person name="Bonito G."/>
            <person name="Buee M."/>
            <person name="Carver A."/>
            <person name="Chen C."/>
            <person name="Cichocki N."/>
            <person name="Clum A."/>
            <person name="Culley D."/>
            <person name="Crous P.W."/>
            <person name="Fauchery L."/>
            <person name="Girlanda M."/>
            <person name="Hayes R."/>
            <person name="Keri Z."/>
            <person name="LaButti K."/>
            <person name="Lipzen A."/>
            <person name="Lombard V."/>
            <person name="Magnuson J."/>
            <person name="Maillard F."/>
            <person name="Morin E."/>
            <person name="Murat C."/>
            <person name="Nolan M."/>
            <person name="Ohm R."/>
            <person name="Pangilinan J."/>
            <person name="Pereira M."/>
            <person name="Perotto S."/>
            <person name="Peter M."/>
            <person name="Riley R."/>
            <person name="Sitrit Y."/>
            <person name="Stielow B."/>
            <person name="Szollosi G."/>
            <person name="Zifcakova L."/>
            <person name="Stursova M."/>
            <person name="Spatafora J.W."/>
            <person name="Tedersoo L."/>
            <person name="Vaario L.-M."/>
            <person name="Yamada A."/>
            <person name="Yan M."/>
            <person name="Wang P."/>
            <person name="Xu J."/>
            <person name="Bruns T."/>
            <person name="Baldrian P."/>
            <person name="Vilgalys R."/>
            <person name="Henrissat B."/>
            <person name="Grigoriev I.V."/>
            <person name="Hibbett D."/>
            <person name="Nagy L.G."/>
            <person name="Martin F.M."/>
        </authorList>
    </citation>
    <scope>NUCLEOTIDE SEQUENCE</scope>
    <source>
        <strain evidence="2">Prilba</strain>
    </source>
</reference>
<protein>
    <submittedName>
        <fullName evidence="2">Uncharacterized protein</fullName>
    </submittedName>
</protein>
<keyword evidence="1" id="KW-1133">Transmembrane helix</keyword>
<feature type="non-terminal residue" evidence="2">
    <location>
        <position position="1"/>
    </location>
</feature>